<evidence type="ECO:0000256" key="3">
    <source>
        <dbReference type="ARBA" id="ARBA00023002"/>
    </source>
</evidence>
<keyword evidence="3" id="KW-0560">Oxidoreductase</keyword>
<evidence type="ECO:0000256" key="1">
    <source>
        <dbReference type="ARBA" id="ARBA00001954"/>
    </source>
</evidence>
<evidence type="ECO:0000313" key="9">
    <source>
        <dbReference type="EMBL" id="SET43453.1"/>
    </source>
</evidence>
<name>A0A1I0EDR2_9GAMM</name>
<dbReference type="Pfam" id="PF07063">
    <property type="entry name" value="HGLS"/>
    <property type="match status" value="1"/>
</dbReference>
<evidence type="ECO:0000256" key="4">
    <source>
        <dbReference type="ARBA" id="ARBA00023004"/>
    </source>
</evidence>
<dbReference type="EC" id="1.13.11.93" evidence="6"/>
<dbReference type="CDD" id="cd16348">
    <property type="entry name" value="VOC_YdcJ_like"/>
    <property type="match status" value="1"/>
</dbReference>
<keyword evidence="2" id="KW-0223">Dioxygenase</keyword>
<dbReference type="EMBL" id="FOHV01000025">
    <property type="protein sequence ID" value="SET43453.1"/>
    <property type="molecule type" value="Genomic_DNA"/>
</dbReference>
<reference evidence="10" key="1">
    <citation type="submission" date="2016-10" db="EMBL/GenBank/DDBJ databases">
        <authorList>
            <person name="Varghese N."/>
            <person name="Submissions S."/>
        </authorList>
    </citation>
    <scope>NUCLEOTIDE SEQUENCE [LARGE SCALE GENOMIC DNA]</scope>
    <source>
        <strain evidence="10">DSM 18579</strain>
    </source>
</reference>
<evidence type="ECO:0000256" key="8">
    <source>
        <dbReference type="ARBA" id="ARBA00035045"/>
    </source>
</evidence>
<evidence type="ECO:0000256" key="5">
    <source>
        <dbReference type="ARBA" id="ARBA00035013"/>
    </source>
</evidence>
<dbReference type="Gene3D" id="3.10.180.80">
    <property type="entry name" value="Uncharacterised protein PF07063, DUF1338"/>
    <property type="match status" value="1"/>
</dbReference>
<keyword evidence="10" id="KW-1185">Reference proteome</keyword>
<keyword evidence="4" id="KW-0408">Iron</keyword>
<evidence type="ECO:0000256" key="6">
    <source>
        <dbReference type="ARBA" id="ARBA00035023"/>
    </source>
</evidence>
<dbReference type="STRING" id="1123402.SAMN02583745_02353"/>
<dbReference type="InterPro" id="IPR009770">
    <property type="entry name" value="HGLS"/>
</dbReference>
<comment type="cofactor">
    <cofactor evidence="1">
        <name>Fe(2+)</name>
        <dbReference type="ChEBI" id="CHEBI:29033"/>
    </cofactor>
</comment>
<dbReference type="OrthoDB" id="4394119at2"/>
<dbReference type="SMART" id="SM01150">
    <property type="entry name" value="DUF1338"/>
    <property type="match status" value="1"/>
</dbReference>
<evidence type="ECO:0000256" key="2">
    <source>
        <dbReference type="ARBA" id="ARBA00022964"/>
    </source>
</evidence>
<dbReference type="AlphaFoldDB" id="A0A1I0EDR2"/>
<dbReference type="GO" id="GO:0051213">
    <property type="term" value="F:dioxygenase activity"/>
    <property type="evidence" value="ECO:0007669"/>
    <property type="project" value="UniProtKB-KW"/>
</dbReference>
<proteinExistence type="inferred from homology"/>
<dbReference type="InterPro" id="IPR047869">
    <property type="entry name" value="YdcJ_bac-like"/>
</dbReference>
<sequence length="468" mass="53435">MNDTKLISKDELRALFSAELSKMYQSEVPKYSTLISLTQKVNQDVLSNHPSQKEALIKNNEFDRLSEERHGAIRIGSAKELGILRRLFALYGMYPVGYYDLAPAGIPVHSTAFRPIEKSSLEVSPFRLFTSLLRLELIDDAEIKASAIHLLNQREIISPELYHLLVKAENQGGIFKSDQLQFIALTVDIFKWHQTATVTETLYQKLLTQHRLIADVVGFKGPHINHLTPRTLDIDEVQRLMPDYQITPKATIEGPPKRNCPILLRQTSFQALNEAILFLDEKTNNWVKGTHTARFGEIEARGVALTQKGRAFYDELIQKVKEFFPGEIKPHESHLYNEKLASIFSVFPDNWYELMINKLAWFNFYPVKSEMHHILDNTHSHNLLTLIDNGMIEFSPIIYEDFLPVSAAGIFQSNLSNKSTMPLKAISARADFESALGQNVLDEMSLYEKIQLDSISLCESVLNIRIIY</sequence>
<evidence type="ECO:0000256" key="7">
    <source>
        <dbReference type="ARBA" id="ARBA00035034"/>
    </source>
</evidence>
<organism evidence="9 10">
    <name type="scientific">Thorsellia anophelis DSM 18579</name>
    <dbReference type="NCBI Taxonomy" id="1123402"/>
    <lineage>
        <taxon>Bacteria</taxon>
        <taxon>Pseudomonadati</taxon>
        <taxon>Pseudomonadota</taxon>
        <taxon>Gammaproteobacteria</taxon>
        <taxon>Enterobacterales</taxon>
        <taxon>Thorselliaceae</taxon>
        <taxon>Thorsellia</taxon>
    </lineage>
</organism>
<comment type="similarity">
    <text evidence="5">Belongs to the 2-oxoadipate dioxygenase/decarboxylase family.</text>
</comment>
<accession>A0A1I0EDR2</accession>
<protein>
    <recommendedName>
        <fullName evidence="7">2-oxoadipate dioxygenase/decarboxylase</fullName>
        <ecNumber evidence="6">1.13.11.93</ecNumber>
    </recommendedName>
    <alternativeName>
        <fullName evidence="8">2-hydroxyglutarate synthase</fullName>
    </alternativeName>
</protein>
<gene>
    <name evidence="9" type="ORF">SAMN02583745_02353</name>
</gene>
<dbReference type="RefSeq" id="WP_093321331.1">
    <property type="nucleotide sequence ID" value="NZ_FOHV01000025.1"/>
</dbReference>
<dbReference type="PANTHER" id="PTHR39479:SF2">
    <property type="entry name" value="2-OXOADIPATE DIOXYGENASE_DECARBOXYLASE"/>
    <property type="match status" value="1"/>
</dbReference>
<dbReference type="PANTHER" id="PTHR39479">
    <property type="match status" value="1"/>
</dbReference>
<evidence type="ECO:0000313" key="10">
    <source>
        <dbReference type="Proteomes" id="UP000242642"/>
    </source>
</evidence>
<dbReference type="Proteomes" id="UP000242642">
    <property type="component" value="Unassembled WGS sequence"/>
</dbReference>